<evidence type="ECO:0000313" key="3">
    <source>
        <dbReference type="Proteomes" id="UP000290289"/>
    </source>
</evidence>
<evidence type="ECO:0000256" key="1">
    <source>
        <dbReference type="SAM" id="Phobius"/>
    </source>
</evidence>
<keyword evidence="1" id="KW-1133">Transmembrane helix</keyword>
<evidence type="ECO:0000313" key="2">
    <source>
        <dbReference type="EMBL" id="RXH89586.1"/>
    </source>
</evidence>
<sequence>MTLVKKPCHHDACEKTLQCVYITCPVWAALLVYVAFPSFIRVIVLLLSQHTTLALAESFLVWYLKWSVLNFRRYEQICTKERTNLLWRNALMQTFWVQL</sequence>
<proteinExistence type="predicted"/>
<organism evidence="2 3">
    <name type="scientific">Malus domestica</name>
    <name type="common">Apple</name>
    <name type="synonym">Pyrus malus</name>
    <dbReference type="NCBI Taxonomy" id="3750"/>
    <lineage>
        <taxon>Eukaryota</taxon>
        <taxon>Viridiplantae</taxon>
        <taxon>Streptophyta</taxon>
        <taxon>Embryophyta</taxon>
        <taxon>Tracheophyta</taxon>
        <taxon>Spermatophyta</taxon>
        <taxon>Magnoliopsida</taxon>
        <taxon>eudicotyledons</taxon>
        <taxon>Gunneridae</taxon>
        <taxon>Pentapetalae</taxon>
        <taxon>rosids</taxon>
        <taxon>fabids</taxon>
        <taxon>Rosales</taxon>
        <taxon>Rosaceae</taxon>
        <taxon>Amygdaloideae</taxon>
        <taxon>Maleae</taxon>
        <taxon>Malus</taxon>
    </lineage>
</organism>
<comment type="caution">
    <text evidence="2">The sequence shown here is derived from an EMBL/GenBank/DDBJ whole genome shotgun (WGS) entry which is preliminary data.</text>
</comment>
<keyword evidence="3" id="KW-1185">Reference proteome</keyword>
<keyword evidence="1" id="KW-0812">Transmembrane</keyword>
<name>A0A498J337_MALDO</name>
<feature type="transmembrane region" description="Helical" evidence="1">
    <location>
        <begin position="20"/>
        <end position="36"/>
    </location>
</feature>
<protein>
    <submittedName>
        <fullName evidence="2">Uncharacterized protein</fullName>
    </submittedName>
</protein>
<dbReference type="EMBL" id="RDQH01000335">
    <property type="protein sequence ID" value="RXH89586.1"/>
    <property type="molecule type" value="Genomic_DNA"/>
</dbReference>
<accession>A0A498J337</accession>
<keyword evidence="1" id="KW-0472">Membrane</keyword>
<gene>
    <name evidence="2" type="ORF">DVH24_031943</name>
</gene>
<reference evidence="2 3" key="1">
    <citation type="submission" date="2018-10" db="EMBL/GenBank/DDBJ databases">
        <title>A high-quality apple genome assembly.</title>
        <authorList>
            <person name="Hu J."/>
        </authorList>
    </citation>
    <scope>NUCLEOTIDE SEQUENCE [LARGE SCALE GENOMIC DNA]</scope>
    <source>
        <strain evidence="3">cv. HFTH1</strain>
        <tissue evidence="2">Young leaf</tissue>
    </source>
</reference>
<dbReference type="Proteomes" id="UP000290289">
    <property type="component" value="Chromosome 9"/>
</dbReference>
<dbReference type="AlphaFoldDB" id="A0A498J337"/>
<feature type="transmembrane region" description="Helical" evidence="1">
    <location>
        <begin position="42"/>
        <end position="64"/>
    </location>
</feature>